<evidence type="ECO:0000313" key="4">
    <source>
        <dbReference type="Proteomes" id="UP000013525"/>
    </source>
</evidence>
<dbReference type="PATRIC" id="fig|1273125.3.peg.1583"/>
<evidence type="ECO:0000313" key="3">
    <source>
        <dbReference type="EMBL" id="EOM77021.1"/>
    </source>
</evidence>
<accession>R7WNX7</accession>
<name>R7WNX7_9NOCA</name>
<evidence type="ECO:0000259" key="2">
    <source>
        <dbReference type="Pfam" id="PF00561"/>
    </source>
</evidence>
<dbReference type="GO" id="GO:0016787">
    <property type="term" value="F:hydrolase activity"/>
    <property type="evidence" value="ECO:0007669"/>
    <property type="project" value="UniProtKB-KW"/>
</dbReference>
<protein>
    <submittedName>
        <fullName evidence="3">Epoxide hydrolase</fullName>
    </submittedName>
</protein>
<dbReference type="InterPro" id="IPR000073">
    <property type="entry name" value="AB_hydrolase_1"/>
</dbReference>
<organism evidence="3 4">
    <name type="scientific">Rhodococcus rhodnii LMG 5362</name>
    <dbReference type="NCBI Taxonomy" id="1273125"/>
    <lineage>
        <taxon>Bacteria</taxon>
        <taxon>Bacillati</taxon>
        <taxon>Actinomycetota</taxon>
        <taxon>Actinomycetes</taxon>
        <taxon>Mycobacteriales</taxon>
        <taxon>Nocardiaceae</taxon>
        <taxon>Rhodococcus</taxon>
    </lineage>
</organism>
<dbReference type="Pfam" id="PF00561">
    <property type="entry name" value="Abhydrolase_1"/>
    <property type="match status" value="1"/>
</dbReference>
<proteinExistence type="predicted"/>
<reference evidence="3 4" key="1">
    <citation type="journal article" date="2013" name="Genome Announc.">
        <title>Draft Genome Sequence of Rhodococcus rhodnii Strain LMG5362, a Symbiont of Rhodnius prolixus (Hemiptera, Reduviidae, Triatominae), the Principle Vector of Trypanosoma cruzi.</title>
        <authorList>
            <person name="Pachebat J.A."/>
            <person name="van Keulen G."/>
            <person name="Whitten M.M."/>
            <person name="Girdwood S."/>
            <person name="Del Sol R."/>
            <person name="Dyson P.J."/>
            <person name="Facey P.D."/>
        </authorList>
    </citation>
    <scope>NUCLEOTIDE SEQUENCE [LARGE SCALE GENOMIC DNA]</scope>
    <source>
        <strain evidence="3 4">LMG 5362</strain>
    </source>
</reference>
<dbReference type="Proteomes" id="UP000013525">
    <property type="component" value="Unassembled WGS sequence"/>
</dbReference>
<dbReference type="EMBL" id="APMY01000054">
    <property type="protein sequence ID" value="EOM77021.1"/>
    <property type="molecule type" value="Genomic_DNA"/>
</dbReference>
<comment type="caution">
    <text evidence="3">The sequence shown here is derived from an EMBL/GenBank/DDBJ whole genome shotgun (WGS) entry which is preliminary data.</text>
</comment>
<dbReference type="InterPro" id="IPR000639">
    <property type="entry name" value="Epox_hydrolase-like"/>
</dbReference>
<sequence>MPDEQRDGAAMTQRTDSFTHDGLRFDVRDSGPLDGTPVVLLHGFPQNSRSWDGVAAHLHDAGFRTLVPTQRGYSPDARPRRIRDYRASALVGDVLALLDAAELPNAHVAGHDWGAVVAWHLAAGHPDRVRSLTAVSVPHPAAMARSWTNPRQALSSWYMLAFQIPRLPELALSRPALARKVLVRTGQAPREAERDAELLSDRDVVRGAVNWYRAMMLSSPRALTAKVRVPTTMVWSDGDAAIDATGPERTARYVDAPYRFVTLRGLSHWIPDEGPGVLASLIAETVTSAGR</sequence>
<dbReference type="AlphaFoldDB" id="R7WNX7"/>
<evidence type="ECO:0000256" key="1">
    <source>
        <dbReference type="ARBA" id="ARBA00022801"/>
    </source>
</evidence>
<gene>
    <name evidence="3" type="ORF">Rrhod_1640</name>
</gene>
<keyword evidence="4" id="KW-1185">Reference proteome</keyword>
<dbReference type="SUPFAM" id="SSF53474">
    <property type="entry name" value="alpha/beta-Hydrolases"/>
    <property type="match status" value="1"/>
</dbReference>
<dbReference type="eggNOG" id="COG0596">
    <property type="taxonomic scope" value="Bacteria"/>
</dbReference>
<dbReference type="Gene3D" id="3.40.50.1820">
    <property type="entry name" value="alpha/beta hydrolase"/>
    <property type="match status" value="1"/>
</dbReference>
<keyword evidence="1 3" id="KW-0378">Hydrolase</keyword>
<dbReference type="PANTHER" id="PTHR43329">
    <property type="entry name" value="EPOXIDE HYDROLASE"/>
    <property type="match status" value="1"/>
</dbReference>
<dbReference type="PRINTS" id="PR00412">
    <property type="entry name" value="EPOXHYDRLASE"/>
</dbReference>
<feature type="domain" description="AB hydrolase-1" evidence="2">
    <location>
        <begin position="37"/>
        <end position="275"/>
    </location>
</feature>
<dbReference type="InterPro" id="IPR029058">
    <property type="entry name" value="AB_hydrolase_fold"/>
</dbReference>